<gene>
    <name evidence="1" type="ORF">BW47_05820</name>
</gene>
<proteinExistence type="predicted"/>
<sequence length="446" mass="52623">MNTITSKTYNKIIDIIKNNVNMVIDEISELENILENLPKNKVVCINNSFFYRKDFVKTSKNSKYLCFSKEDNKVKVFIGKLQNDIKKDWVAFDSKQISKIDLELAVRRELKVIGDIVFILIGNLEEVSSEVELEFRKAKRLKYDPSIKEEIYIEEIDKKGNFNCIVNSLVYSERLLENIGREILKALNEEFNEDNKKNIRNKVTKAFDKLVKKAHIKLVLPGSREDSDFSNSLISKMILSFESQLQKYENSLNKYFYSKKKEEKERGLIELLRLSYSFADDSIKLLKLLVTITDLKPLILWCTLFDFYKLKEEFSKIPFILKGNQKKPSLKDYREIVASVRNFAFHRFFLIDKPIEADLTNIKLNAKRLRFFGYHSGNKKTTRNLEYQDQEIVEALQEFTTTTKSDISDDFWEKNLNIMKSMENLLKSMEEILWVVFEMRYQISEN</sequence>
<dbReference type="RefSeq" id="WP_012057309.1">
    <property type="nucleotide sequence ID" value="NZ_CP007389.1"/>
</dbReference>
<dbReference type="Proteomes" id="UP000185490">
    <property type="component" value="Chromosome"/>
</dbReference>
<protein>
    <recommendedName>
        <fullName evidence="3">Apea-like HEPN domain-containing protein</fullName>
    </recommendedName>
</protein>
<accession>A0ABM6GGQ0</accession>
<evidence type="ECO:0000313" key="1">
    <source>
        <dbReference type="EMBL" id="APT74875.1"/>
    </source>
</evidence>
<reference evidence="1 2" key="1">
    <citation type="submission" date="2014-02" db="EMBL/GenBank/DDBJ databases">
        <title>Diversity of Thermotogales isolates from hydrothermal vents.</title>
        <authorList>
            <person name="Haverkamp T.H.A."/>
            <person name="Lossouarn J."/>
            <person name="Geslin C."/>
            <person name="Nesbo C.L."/>
        </authorList>
    </citation>
    <scope>NUCLEOTIDE SEQUENCE [LARGE SCALE GENOMIC DNA]</scope>
    <source>
        <strain evidence="1 2">431</strain>
    </source>
</reference>
<organism evidence="1 2">
    <name type="scientific">Thermosipho melanesiensis</name>
    <dbReference type="NCBI Taxonomy" id="46541"/>
    <lineage>
        <taxon>Bacteria</taxon>
        <taxon>Thermotogati</taxon>
        <taxon>Thermotogota</taxon>
        <taxon>Thermotogae</taxon>
        <taxon>Thermotogales</taxon>
        <taxon>Fervidobacteriaceae</taxon>
        <taxon>Thermosipho</taxon>
    </lineage>
</organism>
<evidence type="ECO:0008006" key="3">
    <source>
        <dbReference type="Google" id="ProtNLM"/>
    </source>
</evidence>
<keyword evidence="2" id="KW-1185">Reference proteome</keyword>
<name>A0ABM6GGQ0_9BACT</name>
<dbReference type="EMBL" id="CP007389">
    <property type="protein sequence ID" value="APT74875.1"/>
    <property type="molecule type" value="Genomic_DNA"/>
</dbReference>
<evidence type="ECO:0000313" key="2">
    <source>
        <dbReference type="Proteomes" id="UP000185490"/>
    </source>
</evidence>